<evidence type="ECO:0000256" key="5">
    <source>
        <dbReference type="SAM" id="MobiDB-lite"/>
    </source>
</evidence>
<keyword evidence="7" id="KW-1185">Reference proteome</keyword>
<dbReference type="OrthoDB" id="16535at2759"/>
<evidence type="ECO:0000313" key="7">
    <source>
        <dbReference type="Proteomes" id="UP000186922"/>
    </source>
</evidence>
<dbReference type="Pfam" id="PF06644">
    <property type="entry name" value="ATP11"/>
    <property type="match status" value="1"/>
</dbReference>
<sequence length="294" mass="33546">MSLTLGKLITLSSSARTARFVTPLRRSPAVFASSSSDTSTSQKASKKKMEELVKNPYFGKYANKVKELQQNDPSELQRRLEENKKRNMASMQNPAQKEQLPSEKFHASAKPVYNKQRQLKDMMKTELLDGKSIEEVAEIWTAYHKGKEGSVAAVVPTKMYETIVQRAAQYPIFLYPLPRDGGYEFFVTGFQGRECFFTQLASFQMRQADSPPCLSVIHFEDYKEKGIVLMRGEYDHKILNPLEVQCLLNQMQLYYGTADQEKIKLVDTFNKNPSSFSYTDLISEVEHSFASLKA</sequence>
<organism evidence="6 7">
    <name type="scientific">Ramazzottius varieornatus</name>
    <name type="common">Water bear</name>
    <name type="synonym">Tardigrade</name>
    <dbReference type="NCBI Taxonomy" id="947166"/>
    <lineage>
        <taxon>Eukaryota</taxon>
        <taxon>Metazoa</taxon>
        <taxon>Ecdysozoa</taxon>
        <taxon>Tardigrada</taxon>
        <taxon>Eutardigrada</taxon>
        <taxon>Parachela</taxon>
        <taxon>Hypsibioidea</taxon>
        <taxon>Ramazzottiidae</taxon>
        <taxon>Ramazzottius</taxon>
    </lineage>
</organism>
<comment type="caution">
    <text evidence="6">The sequence shown here is derived from an EMBL/GenBank/DDBJ whole genome shotgun (WGS) entry which is preliminary data.</text>
</comment>
<evidence type="ECO:0008006" key="8">
    <source>
        <dbReference type="Google" id="ProtNLM"/>
    </source>
</evidence>
<evidence type="ECO:0000313" key="6">
    <source>
        <dbReference type="EMBL" id="GAV06842.1"/>
    </source>
</evidence>
<keyword evidence="3" id="KW-0809">Transit peptide</keyword>
<name>A0A1D1VZP0_RAMVA</name>
<dbReference type="Proteomes" id="UP000186922">
    <property type="component" value="Unassembled WGS sequence"/>
</dbReference>
<feature type="compositionally biased region" description="Low complexity" evidence="5">
    <location>
        <begin position="32"/>
        <end position="43"/>
    </location>
</feature>
<comment type="similarity">
    <text evidence="2">Belongs to the ATP11 family.</text>
</comment>
<dbReference type="AlphaFoldDB" id="A0A1D1VZP0"/>
<proteinExistence type="inferred from homology"/>
<evidence type="ECO:0000256" key="3">
    <source>
        <dbReference type="ARBA" id="ARBA00022946"/>
    </source>
</evidence>
<accession>A0A1D1VZP0</accession>
<gene>
    <name evidence="6" type="primary">RvY_16763-1</name>
    <name evidence="6" type="synonym">RvY_16763.1</name>
    <name evidence="6" type="ORF">RvY_16763</name>
</gene>
<protein>
    <recommendedName>
        <fullName evidence="8">ATP synthase mitochondrial F1 complex assembly factor 1</fullName>
    </recommendedName>
</protein>
<evidence type="ECO:0000256" key="4">
    <source>
        <dbReference type="ARBA" id="ARBA00023128"/>
    </source>
</evidence>
<reference evidence="6 7" key="1">
    <citation type="journal article" date="2016" name="Nat. Commun.">
        <title>Extremotolerant tardigrade genome and improved radiotolerance of human cultured cells by tardigrade-unique protein.</title>
        <authorList>
            <person name="Hashimoto T."/>
            <person name="Horikawa D.D."/>
            <person name="Saito Y."/>
            <person name="Kuwahara H."/>
            <person name="Kozuka-Hata H."/>
            <person name="Shin-I T."/>
            <person name="Minakuchi Y."/>
            <person name="Ohishi K."/>
            <person name="Motoyama A."/>
            <person name="Aizu T."/>
            <person name="Enomoto A."/>
            <person name="Kondo K."/>
            <person name="Tanaka S."/>
            <person name="Hara Y."/>
            <person name="Koshikawa S."/>
            <person name="Sagara H."/>
            <person name="Miura T."/>
            <person name="Yokobori S."/>
            <person name="Miyagawa K."/>
            <person name="Suzuki Y."/>
            <person name="Kubo T."/>
            <person name="Oyama M."/>
            <person name="Kohara Y."/>
            <person name="Fujiyama A."/>
            <person name="Arakawa K."/>
            <person name="Katayama T."/>
            <person name="Toyoda A."/>
            <person name="Kunieda T."/>
        </authorList>
    </citation>
    <scope>NUCLEOTIDE SEQUENCE [LARGE SCALE GENOMIC DNA]</scope>
    <source>
        <strain evidence="6 7">YOKOZUNA-1</strain>
    </source>
</reference>
<dbReference type="EMBL" id="BDGG01000014">
    <property type="protein sequence ID" value="GAV06842.1"/>
    <property type="molecule type" value="Genomic_DNA"/>
</dbReference>
<dbReference type="GO" id="GO:0033615">
    <property type="term" value="P:mitochondrial proton-transporting ATP synthase complex assembly"/>
    <property type="evidence" value="ECO:0007669"/>
    <property type="project" value="TreeGrafter"/>
</dbReference>
<keyword evidence="4" id="KW-0496">Mitochondrion</keyword>
<dbReference type="InterPro" id="IPR010591">
    <property type="entry name" value="ATP11"/>
</dbReference>
<feature type="region of interest" description="Disordered" evidence="5">
    <location>
        <begin position="29"/>
        <end position="48"/>
    </location>
</feature>
<comment type="subcellular location">
    <subcellularLocation>
        <location evidence="1">Mitochondrion</location>
    </subcellularLocation>
</comment>
<evidence type="ECO:0000256" key="2">
    <source>
        <dbReference type="ARBA" id="ARBA00009116"/>
    </source>
</evidence>
<evidence type="ECO:0000256" key="1">
    <source>
        <dbReference type="ARBA" id="ARBA00004173"/>
    </source>
</evidence>
<dbReference type="PANTHER" id="PTHR13126:SF0">
    <property type="entry name" value="ATP SYNTHASE MITOCHONDRIAL F1 COMPLEX ASSEMBLY FACTOR 1"/>
    <property type="match status" value="1"/>
</dbReference>
<dbReference type="STRING" id="947166.A0A1D1VZP0"/>
<dbReference type="PANTHER" id="PTHR13126">
    <property type="entry name" value="CHAPERONE ATP11"/>
    <property type="match status" value="1"/>
</dbReference>
<dbReference type="GO" id="GO:0005739">
    <property type="term" value="C:mitochondrion"/>
    <property type="evidence" value="ECO:0007669"/>
    <property type="project" value="UniProtKB-SubCell"/>
</dbReference>